<keyword evidence="2" id="KW-1185">Reference proteome</keyword>
<dbReference type="EMBL" id="JOJR01000085">
    <property type="protein sequence ID" value="RCN46128.1"/>
    <property type="molecule type" value="Genomic_DNA"/>
</dbReference>
<dbReference type="Proteomes" id="UP000252519">
    <property type="component" value="Unassembled WGS sequence"/>
</dbReference>
<dbReference type="AlphaFoldDB" id="A0A368GR89"/>
<evidence type="ECO:0000313" key="2">
    <source>
        <dbReference type="Proteomes" id="UP000252519"/>
    </source>
</evidence>
<evidence type="ECO:0000313" key="1">
    <source>
        <dbReference type="EMBL" id="RCN46128.1"/>
    </source>
</evidence>
<name>A0A368GR89_ANCCA</name>
<sequence length="58" mass="6956">MNTRRLAGNVEPITLHKSFGEKRRRLVLDELLWNRILLRTKTTGLHEVLVNWQHPEIR</sequence>
<comment type="caution">
    <text evidence="1">The sequence shown here is derived from an EMBL/GenBank/DDBJ whole genome shotgun (WGS) entry which is preliminary data.</text>
</comment>
<reference evidence="1 2" key="1">
    <citation type="submission" date="2014-10" db="EMBL/GenBank/DDBJ databases">
        <title>Draft genome of the hookworm Ancylostoma caninum.</title>
        <authorList>
            <person name="Mitreva M."/>
        </authorList>
    </citation>
    <scope>NUCLEOTIDE SEQUENCE [LARGE SCALE GENOMIC DNA]</scope>
    <source>
        <strain evidence="1 2">Baltimore</strain>
    </source>
</reference>
<protein>
    <submittedName>
        <fullName evidence="1">Uncharacterized protein</fullName>
    </submittedName>
</protein>
<accession>A0A368GR89</accession>
<organism evidence="1 2">
    <name type="scientific">Ancylostoma caninum</name>
    <name type="common">Dog hookworm</name>
    <dbReference type="NCBI Taxonomy" id="29170"/>
    <lineage>
        <taxon>Eukaryota</taxon>
        <taxon>Metazoa</taxon>
        <taxon>Ecdysozoa</taxon>
        <taxon>Nematoda</taxon>
        <taxon>Chromadorea</taxon>
        <taxon>Rhabditida</taxon>
        <taxon>Rhabditina</taxon>
        <taxon>Rhabditomorpha</taxon>
        <taxon>Strongyloidea</taxon>
        <taxon>Ancylostomatidae</taxon>
        <taxon>Ancylostomatinae</taxon>
        <taxon>Ancylostoma</taxon>
    </lineage>
</organism>
<gene>
    <name evidence="1" type="ORF">ANCCAN_07787</name>
</gene>
<proteinExistence type="predicted"/>